<feature type="domain" description="DUF4180" evidence="1">
    <location>
        <begin position="12"/>
        <end position="119"/>
    </location>
</feature>
<dbReference type="AlphaFoldDB" id="A0A0F5LP87"/>
<dbReference type="Pfam" id="PF13788">
    <property type="entry name" value="DUF4180"/>
    <property type="match status" value="1"/>
</dbReference>
<evidence type="ECO:0000313" key="2">
    <source>
        <dbReference type="EMBL" id="KKB83969.1"/>
    </source>
</evidence>
<dbReference type="STRING" id="1121477.SAMN02745223_00432"/>
<dbReference type="EMBL" id="LAJF01000086">
    <property type="protein sequence ID" value="KKB83969.1"/>
    <property type="molecule type" value="Genomic_DNA"/>
</dbReference>
<keyword evidence="3" id="KW-1185">Reference proteome</keyword>
<name>A0A0F5LP87_9HYPH</name>
<dbReference type="Proteomes" id="UP000033608">
    <property type="component" value="Unassembled WGS sequence"/>
</dbReference>
<proteinExistence type="predicted"/>
<evidence type="ECO:0000259" key="1">
    <source>
        <dbReference type="Pfam" id="PF13788"/>
    </source>
</evidence>
<reference evidence="2 3" key="1">
    <citation type="submission" date="2015-03" db="EMBL/GenBank/DDBJ databases">
        <authorList>
            <person name="Hassan Y.I."/>
            <person name="Lepp D."/>
            <person name="Zhou T."/>
        </authorList>
    </citation>
    <scope>NUCLEOTIDE SEQUENCE [LARGE SCALE GENOMIC DNA]</scope>
    <source>
        <strain evidence="2 3">DSM 17137</strain>
    </source>
</reference>
<dbReference type="InterPro" id="IPR025438">
    <property type="entry name" value="DUF4180"/>
</dbReference>
<evidence type="ECO:0000313" key="3">
    <source>
        <dbReference type="Proteomes" id="UP000033608"/>
    </source>
</evidence>
<dbReference type="PATRIC" id="fig|1121477.3.peg.3712"/>
<protein>
    <recommendedName>
        <fullName evidence="1">DUF4180 domain-containing protein</fullName>
    </recommendedName>
</protein>
<gene>
    <name evidence="2" type="ORF">VW29_12785</name>
</gene>
<sequence length="121" mass="13150">MSTQMQTYTANDAIVLELDPIGAPVGSERDATDILGEAFAHNATVIIIPAERLVPDFLRLRSGLAGNFIQKLQNYHCRLVIVGDISEAIAASTALRDFVYETNAIGNHRFVPNREALLAGL</sequence>
<accession>A0A0F5LP87</accession>
<comment type="caution">
    <text evidence="2">The sequence shown here is derived from an EMBL/GenBank/DDBJ whole genome shotgun (WGS) entry which is preliminary data.</text>
</comment>
<organism evidence="2 3">
    <name type="scientific">Devosia limi DSM 17137</name>
    <dbReference type="NCBI Taxonomy" id="1121477"/>
    <lineage>
        <taxon>Bacteria</taxon>
        <taxon>Pseudomonadati</taxon>
        <taxon>Pseudomonadota</taxon>
        <taxon>Alphaproteobacteria</taxon>
        <taxon>Hyphomicrobiales</taxon>
        <taxon>Devosiaceae</taxon>
        <taxon>Devosia</taxon>
    </lineage>
</organism>